<dbReference type="InterPro" id="IPR008862">
    <property type="entry name" value="Tcp11"/>
</dbReference>
<sequence>MKARRSLQSNRDYCRQQEDMGTQTPKAAGSNPSTLRVTEHTYAVRPAVERKRTASVSSWHGQLATREAPPSEERHHAGHDKRRREQYAVQSTRSPSQSPPRIPDIPEQLAELLMTMIPGSEGEELAEAFREGSDLPPITRQSLSELDIQNIIANIRLRHDVNFDRDLSFRPNLDGAKGQEKVKAAHRYWKALVAELELYNRLFRGTPSLQEMGPNDWPTIIRHAERRIPKIFRTIREVLKSLVPDRDHSRVDEHLDEVMLMQQIERGICDLVGLSEWMSCLLKEHCAPMRDEWVDKMVSCTRTGVTQNKPDSIVKGLCELLGILESMKLDVANHQIRNLKTLLIEDTVNFEIHYHLDRLVNGRARVDIDLAQKWYHSASAEFGSLCDNQRDPSRLHLEIFVRGVTATLFGKDGRSDFPETMYLDTDRLQIIKAEIEDHIFFEVCLDMFATLLKQFGYQGPSLSTTRQQVVSALTAIMGESSVGYGPHQWMANSEALSLEILRQASTLAGRATTYDYDNMSRANQHLRHLFFSTFTTQARNLESAVLPMILASIEKHNNSSPMELFNTLIPAATTTKSLSSAQHIQSATTDTFSSLPLLHPDTQKLSDIANRISHIVILHWRVWSKIAYVQDDASESRLTSTHAPQVSDAHVPSSMKTGEATEVHEEAPAAHEASTQ</sequence>
<evidence type="ECO:0000256" key="1">
    <source>
        <dbReference type="ARBA" id="ARBA00010954"/>
    </source>
</evidence>
<accession>A0A9W9C0D1</accession>
<feature type="compositionally biased region" description="Polar residues" evidence="2">
    <location>
        <begin position="1"/>
        <end position="11"/>
    </location>
</feature>
<keyword evidence="4" id="KW-1185">Reference proteome</keyword>
<dbReference type="PANTHER" id="PTHR12832:SF11">
    <property type="entry name" value="LD23868P"/>
    <property type="match status" value="1"/>
</dbReference>
<evidence type="ECO:0000256" key="2">
    <source>
        <dbReference type="SAM" id="MobiDB-lite"/>
    </source>
</evidence>
<evidence type="ECO:0000313" key="3">
    <source>
        <dbReference type="EMBL" id="KAJ4337396.1"/>
    </source>
</evidence>
<dbReference type="Proteomes" id="UP001140562">
    <property type="component" value="Unassembled WGS sequence"/>
</dbReference>
<feature type="region of interest" description="Disordered" evidence="2">
    <location>
        <begin position="1"/>
        <end position="104"/>
    </location>
</feature>
<feature type="compositionally biased region" description="Basic and acidic residues" evidence="2">
    <location>
        <begin position="659"/>
        <end position="669"/>
    </location>
</feature>
<feature type="compositionally biased region" description="Polar residues" evidence="2">
    <location>
        <begin position="19"/>
        <end position="36"/>
    </location>
</feature>
<evidence type="ECO:0000313" key="4">
    <source>
        <dbReference type="Proteomes" id="UP001140562"/>
    </source>
</evidence>
<dbReference type="AlphaFoldDB" id="A0A9W9C0D1"/>
<comment type="similarity">
    <text evidence="1">Belongs to the TCP11 family.</text>
</comment>
<dbReference type="OrthoDB" id="276323at2759"/>
<dbReference type="PANTHER" id="PTHR12832">
    <property type="entry name" value="TESTIS-SPECIFIC PROTEIN PBS13 T-COMPLEX 11"/>
    <property type="match status" value="1"/>
</dbReference>
<organism evidence="3 4">
    <name type="scientific">Didymella glomerata</name>
    <dbReference type="NCBI Taxonomy" id="749621"/>
    <lineage>
        <taxon>Eukaryota</taxon>
        <taxon>Fungi</taxon>
        <taxon>Dikarya</taxon>
        <taxon>Ascomycota</taxon>
        <taxon>Pezizomycotina</taxon>
        <taxon>Dothideomycetes</taxon>
        <taxon>Pleosporomycetidae</taxon>
        <taxon>Pleosporales</taxon>
        <taxon>Pleosporineae</taxon>
        <taxon>Didymellaceae</taxon>
        <taxon>Didymella</taxon>
    </lineage>
</organism>
<feature type="region of interest" description="Disordered" evidence="2">
    <location>
        <begin position="639"/>
        <end position="676"/>
    </location>
</feature>
<reference evidence="3" key="1">
    <citation type="submission" date="2022-10" db="EMBL/GenBank/DDBJ databases">
        <title>Tapping the CABI collections for fungal endophytes: first genome assemblies for Collariella, Neodidymelliopsis, Ascochyta clinopodiicola, Didymella pomorum, Didymosphaeria variabile, Neocosmospora piperis and Neocucurbitaria cava.</title>
        <authorList>
            <person name="Hill R."/>
        </authorList>
    </citation>
    <scope>NUCLEOTIDE SEQUENCE</scope>
    <source>
        <strain evidence="3">IMI 360193</strain>
    </source>
</reference>
<proteinExistence type="inferred from homology"/>
<name>A0A9W9C0D1_9PLEO</name>
<dbReference type="GO" id="GO:0010737">
    <property type="term" value="P:protein kinase A signaling"/>
    <property type="evidence" value="ECO:0007669"/>
    <property type="project" value="TreeGrafter"/>
</dbReference>
<protein>
    <submittedName>
        <fullName evidence="3">Protein SOSEKI 1</fullName>
    </submittedName>
</protein>
<dbReference type="Pfam" id="PF05794">
    <property type="entry name" value="Tcp11"/>
    <property type="match status" value="1"/>
</dbReference>
<gene>
    <name evidence="3" type="primary">SOK1</name>
    <name evidence="3" type="ORF">N0V87_004719</name>
</gene>
<comment type="caution">
    <text evidence="3">The sequence shown here is derived from an EMBL/GenBank/DDBJ whole genome shotgun (WGS) entry which is preliminary data.</text>
</comment>
<dbReference type="EMBL" id="JAPEUV010000039">
    <property type="protein sequence ID" value="KAJ4337396.1"/>
    <property type="molecule type" value="Genomic_DNA"/>
</dbReference>